<gene>
    <name evidence="2" type="ORF">BDV29DRAFT_161031</name>
</gene>
<name>A0A5N5WQ39_9EURO</name>
<evidence type="ECO:0000313" key="3">
    <source>
        <dbReference type="Proteomes" id="UP000326565"/>
    </source>
</evidence>
<accession>A0A5N5WQ39</accession>
<dbReference type="AlphaFoldDB" id="A0A5N5WQ39"/>
<evidence type="ECO:0000256" key="1">
    <source>
        <dbReference type="SAM" id="MobiDB-lite"/>
    </source>
</evidence>
<feature type="region of interest" description="Disordered" evidence="1">
    <location>
        <begin position="1"/>
        <end position="24"/>
    </location>
</feature>
<feature type="compositionally biased region" description="Polar residues" evidence="1">
    <location>
        <begin position="1"/>
        <end position="14"/>
    </location>
</feature>
<keyword evidence="3" id="KW-1185">Reference proteome</keyword>
<proteinExistence type="predicted"/>
<protein>
    <submittedName>
        <fullName evidence="2">Uncharacterized protein</fullName>
    </submittedName>
</protein>
<dbReference type="EMBL" id="ML732324">
    <property type="protein sequence ID" value="KAB8069857.1"/>
    <property type="molecule type" value="Genomic_DNA"/>
</dbReference>
<reference evidence="2 3" key="1">
    <citation type="submission" date="2019-04" db="EMBL/GenBank/DDBJ databases">
        <title>Friends and foes A comparative genomics study of 23 Aspergillus species from section Flavi.</title>
        <authorList>
            <consortium name="DOE Joint Genome Institute"/>
            <person name="Kjaerbolling I."/>
            <person name="Vesth T."/>
            <person name="Frisvad J.C."/>
            <person name="Nybo J.L."/>
            <person name="Theobald S."/>
            <person name="Kildgaard S."/>
            <person name="Isbrandt T."/>
            <person name="Kuo A."/>
            <person name="Sato A."/>
            <person name="Lyhne E.K."/>
            <person name="Kogle M.E."/>
            <person name="Wiebenga A."/>
            <person name="Kun R.S."/>
            <person name="Lubbers R.J."/>
            <person name="Makela M.R."/>
            <person name="Barry K."/>
            <person name="Chovatia M."/>
            <person name="Clum A."/>
            <person name="Daum C."/>
            <person name="Haridas S."/>
            <person name="He G."/>
            <person name="LaButti K."/>
            <person name="Lipzen A."/>
            <person name="Mondo S."/>
            <person name="Riley R."/>
            <person name="Salamov A."/>
            <person name="Simmons B.A."/>
            <person name="Magnuson J.K."/>
            <person name="Henrissat B."/>
            <person name="Mortensen U.H."/>
            <person name="Larsen T.O."/>
            <person name="Devries R.P."/>
            <person name="Grigoriev I.V."/>
            <person name="Machida M."/>
            <person name="Baker S.E."/>
            <person name="Andersen M.R."/>
        </authorList>
    </citation>
    <scope>NUCLEOTIDE SEQUENCE [LARGE SCALE GENOMIC DNA]</scope>
    <source>
        <strain evidence="2 3">CBS 151.66</strain>
    </source>
</reference>
<dbReference type="OrthoDB" id="4421490at2759"/>
<organism evidence="2 3">
    <name type="scientific">Aspergillus leporis</name>
    <dbReference type="NCBI Taxonomy" id="41062"/>
    <lineage>
        <taxon>Eukaryota</taxon>
        <taxon>Fungi</taxon>
        <taxon>Dikarya</taxon>
        <taxon>Ascomycota</taxon>
        <taxon>Pezizomycotina</taxon>
        <taxon>Eurotiomycetes</taxon>
        <taxon>Eurotiomycetidae</taxon>
        <taxon>Eurotiales</taxon>
        <taxon>Aspergillaceae</taxon>
        <taxon>Aspergillus</taxon>
        <taxon>Aspergillus subgen. Circumdati</taxon>
    </lineage>
</organism>
<dbReference type="Proteomes" id="UP000326565">
    <property type="component" value="Unassembled WGS sequence"/>
</dbReference>
<evidence type="ECO:0000313" key="2">
    <source>
        <dbReference type="EMBL" id="KAB8069857.1"/>
    </source>
</evidence>
<sequence>MTLPSHNSFPSGTSDKPFDGEDIPKLTRDFLDREQASRTYQNQLELQCNEDRAYLQQERYRCGQLEERLADAQWMNGLLETRASRASADTEMIRQELAMERAKSQDLESRVMTLFAINDILVKSLAEAESAAKYSQDKPLDAFTIYLENMKQQATIRDLQMTIRLKEGIIETLQATIQTTFGYCSSSNGSDGVNTFTAGGKAYNDFSIPTELPVEGDIQVLDRHDENLSKEVTYDMEGIQ</sequence>